<protein>
    <submittedName>
        <fullName evidence="4">DUF1738 domain-containing protein</fullName>
    </submittedName>
</protein>
<evidence type="ECO:0000313" key="6">
    <source>
        <dbReference type="Proteomes" id="UP000250557"/>
    </source>
</evidence>
<dbReference type="Proteomes" id="UP000250557">
    <property type="component" value="Chromosome"/>
</dbReference>
<feature type="compositionally biased region" description="Polar residues" evidence="1">
    <location>
        <begin position="392"/>
        <end position="405"/>
    </location>
</feature>
<name>A0AAE6MHL2_9SPHI</name>
<evidence type="ECO:0000259" key="3">
    <source>
        <dbReference type="Pfam" id="PF18818"/>
    </source>
</evidence>
<feature type="domain" description="Polyvalent protein metallopeptidase" evidence="3">
    <location>
        <begin position="156"/>
        <end position="280"/>
    </location>
</feature>
<dbReference type="RefSeq" id="WP_112652471.1">
    <property type="nucleotide sequence ID" value="NZ_CP043451.1"/>
</dbReference>
<feature type="domain" description="N-terminal" evidence="2">
    <location>
        <begin position="10"/>
        <end position="112"/>
    </location>
</feature>
<proteinExistence type="predicted"/>
<evidence type="ECO:0000256" key="1">
    <source>
        <dbReference type="SAM" id="MobiDB-lite"/>
    </source>
</evidence>
<accession>A0AAE6MHL2</accession>
<dbReference type="AlphaFoldDB" id="A0AAE6MHL2"/>
<evidence type="ECO:0000313" key="4">
    <source>
        <dbReference type="EMBL" id="QEM03696.1"/>
    </source>
</evidence>
<gene>
    <name evidence="4" type="ORF">DIU31_009285</name>
    <name evidence="5" type="ORF">J3L21_18360</name>
</gene>
<dbReference type="EMBL" id="CP071880">
    <property type="protein sequence ID" value="QTE47533.1"/>
    <property type="molecule type" value="Genomic_DNA"/>
</dbReference>
<dbReference type="InterPro" id="IPR013610">
    <property type="entry name" value="ArdC_N"/>
</dbReference>
<evidence type="ECO:0000259" key="2">
    <source>
        <dbReference type="Pfam" id="PF08401"/>
    </source>
</evidence>
<dbReference type="GO" id="GO:0003697">
    <property type="term" value="F:single-stranded DNA binding"/>
    <property type="evidence" value="ECO:0007669"/>
    <property type="project" value="InterPro"/>
</dbReference>
<evidence type="ECO:0000313" key="5">
    <source>
        <dbReference type="EMBL" id="QTE47533.1"/>
    </source>
</evidence>
<feature type="region of interest" description="Disordered" evidence="1">
    <location>
        <begin position="370"/>
        <end position="423"/>
    </location>
</feature>
<feature type="compositionally biased region" description="Basic and acidic residues" evidence="1">
    <location>
        <begin position="375"/>
        <end position="391"/>
    </location>
</feature>
<dbReference type="InterPro" id="IPR041459">
    <property type="entry name" value="MPTase-PolyVal"/>
</dbReference>
<dbReference type="Pfam" id="PF18818">
    <property type="entry name" value="MPTase-PolyVal"/>
    <property type="match status" value="1"/>
</dbReference>
<keyword evidence="7" id="KW-1185">Reference proteome</keyword>
<dbReference type="Pfam" id="PF08401">
    <property type="entry name" value="ArdcN"/>
    <property type="match status" value="1"/>
</dbReference>
<reference evidence="5 7" key="2">
    <citation type="submission" date="2021-03" db="EMBL/GenBank/DDBJ databases">
        <title>Mucilaginibacter strains isolated from gold and copper mining confer multi heavy-metal resistance.</title>
        <authorList>
            <person name="Li Y."/>
        </authorList>
    </citation>
    <scope>NUCLEOTIDE SEQUENCE [LARGE SCALE GENOMIC DNA]</scope>
    <source>
        <strain evidence="5 7">P2-4</strain>
    </source>
</reference>
<organism evidence="4 6">
    <name type="scientific">Mucilaginibacter rubeus</name>
    <dbReference type="NCBI Taxonomy" id="2027860"/>
    <lineage>
        <taxon>Bacteria</taxon>
        <taxon>Pseudomonadati</taxon>
        <taxon>Bacteroidota</taxon>
        <taxon>Sphingobacteriia</taxon>
        <taxon>Sphingobacteriales</taxon>
        <taxon>Sphingobacteriaceae</taxon>
        <taxon>Mucilaginibacter</taxon>
    </lineage>
</organism>
<sequence length="423" mass="48159">MSENQKPLSEQVAEKMAGLLNEDRSIFTKAIREDGTSQFNMPINARTKQPYRGAAALVLIMQNRRDPRWLTYDQAKFNRTPVKRGAYGVDIEFNSTRELRQKTENGQPVVKENGAPKMERVKLDEPVAVTARMFNGKDLMNLKSGEVKPHEKTPMERAQIIIENSQIKIEPAGLMTTYDRKQDAIQIPSMEDFEKPELYYAAALREVAAATSHETRLNRPETDLPQADQIVRESLRTNIAAVFMSAQLNLPYELGEHANMTKDWAKLIAQEPGELFNAANDAQKIADYVMLYERQPAQKQEVSQEQKQNQSQSGKLEVGLEIPYNNTTYKILEKQSKNAVKIEDLTSHQKIRITPSMGLYKSLLKELNSPGSAETLDHKQYQQQGEKRDGQTEQQGNKEGQQQDNEPVVAQEIEHNTGNRFKR</sequence>
<dbReference type="Proteomes" id="UP000663940">
    <property type="component" value="Chromosome"/>
</dbReference>
<dbReference type="EMBL" id="CP043451">
    <property type="protein sequence ID" value="QEM03696.1"/>
    <property type="molecule type" value="Genomic_DNA"/>
</dbReference>
<evidence type="ECO:0000313" key="7">
    <source>
        <dbReference type="Proteomes" id="UP000663940"/>
    </source>
</evidence>
<reference evidence="4 6" key="1">
    <citation type="submission" date="2019-08" db="EMBL/GenBank/DDBJ databases">
        <title>Comparative genome analysis confer to the adaptation heavy metal polluted environment.</title>
        <authorList>
            <person name="Li Y."/>
        </authorList>
    </citation>
    <scope>NUCLEOTIDE SEQUENCE [LARGE SCALE GENOMIC DNA]</scope>
    <source>
        <strain evidence="4 6">P2</strain>
    </source>
</reference>